<comment type="caution">
    <text evidence="1">The sequence shown here is derived from an EMBL/GenBank/DDBJ whole genome shotgun (WGS) entry which is preliminary data.</text>
</comment>
<gene>
    <name evidence="1" type="ORF">Tci_011316</name>
</gene>
<name>A0A6L2JQJ3_TANCI</name>
<dbReference type="AlphaFoldDB" id="A0A6L2JQJ3"/>
<protein>
    <submittedName>
        <fullName evidence="1">Uncharacterized protein</fullName>
    </submittedName>
</protein>
<dbReference type="EMBL" id="BKCJ010001161">
    <property type="protein sequence ID" value="GEU39338.1"/>
    <property type="molecule type" value="Genomic_DNA"/>
</dbReference>
<accession>A0A6L2JQJ3</accession>
<organism evidence="1">
    <name type="scientific">Tanacetum cinerariifolium</name>
    <name type="common">Dalmatian daisy</name>
    <name type="synonym">Chrysanthemum cinerariifolium</name>
    <dbReference type="NCBI Taxonomy" id="118510"/>
    <lineage>
        <taxon>Eukaryota</taxon>
        <taxon>Viridiplantae</taxon>
        <taxon>Streptophyta</taxon>
        <taxon>Embryophyta</taxon>
        <taxon>Tracheophyta</taxon>
        <taxon>Spermatophyta</taxon>
        <taxon>Magnoliopsida</taxon>
        <taxon>eudicotyledons</taxon>
        <taxon>Gunneridae</taxon>
        <taxon>Pentapetalae</taxon>
        <taxon>asterids</taxon>
        <taxon>campanulids</taxon>
        <taxon>Asterales</taxon>
        <taxon>Asteraceae</taxon>
        <taxon>Asteroideae</taxon>
        <taxon>Anthemideae</taxon>
        <taxon>Anthemidinae</taxon>
        <taxon>Tanacetum</taxon>
    </lineage>
</organism>
<evidence type="ECO:0000313" key="1">
    <source>
        <dbReference type="EMBL" id="GEU39338.1"/>
    </source>
</evidence>
<proteinExistence type="predicted"/>
<reference evidence="1" key="1">
    <citation type="journal article" date="2019" name="Sci. Rep.">
        <title>Draft genome of Tanacetum cinerariifolium, the natural source of mosquito coil.</title>
        <authorList>
            <person name="Yamashiro T."/>
            <person name="Shiraishi A."/>
            <person name="Satake H."/>
            <person name="Nakayama K."/>
        </authorList>
    </citation>
    <scope>NUCLEOTIDE SEQUENCE</scope>
</reference>
<sequence>MPSIEESTTNLPVAEVKTTNRNQEVWENDNLCVISDNSRSARCKKCVKLFKTDSNTTLKTHMNKSCVVVKAAMGSSQTTMVNVGSHLEPSKPQPSTTKTKEQRVLMMMLIICNHPPWLGVFDFQCGLDYLYKKFELDLSWGGDVLVLIELFV</sequence>